<dbReference type="HAMAP" id="MF_00838">
    <property type="entry name" value="DacB"/>
    <property type="match status" value="1"/>
</dbReference>
<keyword evidence="3 6" id="KW-0548">Nucleotidyltransferase</keyword>
<evidence type="ECO:0000256" key="1">
    <source>
        <dbReference type="ARBA" id="ARBA00000877"/>
    </source>
</evidence>
<accession>A0A926QM75</accession>
<dbReference type="InterPro" id="IPR053472">
    <property type="entry name" value="DAC_CdaS-like"/>
</dbReference>
<proteinExistence type="inferred from homology"/>
<dbReference type="Gene3D" id="1.10.287.770">
    <property type="entry name" value="YojJ-like"/>
    <property type="match status" value="1"/>
</dbReference>
<dbReference type="GO" id="GO:0106408">
    <property type="term" value="F:diadenylate cyclase activity"/>
    <property type="evidence" value="ECO:0007669"/>
    <property type="project" value="UniProtKB-EC"/>
</dbReference>
<dbReference type="RefSeq" id="WP_188178431.1">
    <property type="nucleotide sequence ID" value="NZ_JACVVD010000023.1"/>
</dbReference>
<dbReference type="Pfam" id="PF10372">
    <property type="entry name" value="CdaS_N"/>
    <property type="match status" value="1"/>
</dbReference>
<evidence type="ECO:0000313" key="9">
    <source>
        <dbReference type="Proteomes" id="UP000650466"/>
    </source>
</evidence>
<keyword evidence="9" id="KW-1185">Reference proteome</keyword>
<dbReference type="InterPro" id="IPR050338">
    <property type="entry name" value="DisA"/>
</dbReference>
<keyword evidence="5 6" id="KW-0067">ATP-binding</keyword>
<comment type="subunit">
    <text evidence="6">Probably oligomerizes.</text>
</comment>
<dbReference type="GO" id="GO:0005524">
    <property type="term" value="F:ATP binding"/>
    <property type="evidence" value="ECO:0007669"/>
    <property type="project" value="UniProtKB-UniRule"/>
</dbReference>
<dbReference type="PROSITE" id="PS51794">
    <property type="entry name" value="DAC"/>
    <property type="match status" value="1"/>
</dbReference>
<organism evidence="8 9">
    <name type="scientific">Paenibacillus sedimenti</name>
    <dbReference type="NCBI Taxonomy" id="2770274"/>
    <lineage>
        <taxon>Bacteria</taxon>
        <taxon>Bacillati</taxon>
        <taxon>Bacillota</taxon>
        <taxon>Bacilli</taxon>
        <taxon>Bacillales</taxon>
        <taxon>Paenibacillaceae</taxon>
        <taxon>Paenibacillus</taxon>
    </lineage>
</organism>
<evidence type="ECO:0000256" key="4">
    <source>
        <dbReference type="ARBA" id="ARBA00022741"/>
    </source>
</evidence>
<dbReference type="Proteomes" id="UP000650466">
    <property type="component" value="Unassembled WGS sequence"/>
</dbReference>
<evidence type="ECO:0000256" key="6">
    <source>
        <dbReference type="HAMAP-Rule" id="MF_00838"/>
    </source>
</evidence>
<comment type="similarity">
    <text evidence="6">Belongs to the adenylate cyclase family. DacB/CdaS subfamily.</text>
</comment>
<dbReference type="GO" id="GO:0004016">
    <property type="term" value="F:adenylate cyclase activity"/>
    <property type="evidence" value="ECO:0007669"/>
    <property type="project" value="UniProtKB-UniRule"/>
</dbReference>
<dbReference type="NCBIfam" id="NF038328">
    <property type="entry name" value="c-di-AMP_CdaS"/>
    <property type="match status" value="1"/>
</dbReference>
<dbReference type="Gene3D" id="3.40.1700.10">
    <property type="entry name" value="DNA integrity scanning protein, DisA, N-terminal domain"/>
    <property type="match status" value="1"/>
</dbReference>
<keyword evidence="4 6" id="KW-0547">Nucleotide-binding</keyword>
<feature type="domain" description="DAC" evidence="7">
    <location>
        <begin position="48"/>
        <end position="204"/>
    </location>
</feature>
<dbReference type="EMBL" id="JACVVD010000023">
    <property type="protein sequence ID" value="MBD0384671.1"/>
    <property type="molecule type" value="Genomic_DNA"/>
</dbReference>
<comment type="caution">
    <text evidence="8">The sequence shown here is derived from an EMBL/GenBank/DDBJ whole genome shotgun (WGS) entry which is preliminary data.</text>
</comment>
<evidence type="ECO:0000256" key="5">
    <source>
        <dbReference type="ARBA" id="ARBA00022840"/>
    </source>
</evidence>
<sequence length="209" mass="23340">MQQNNCDVSPVKEQLKQYLRHIVAQIQRSLDMIDNENYCLLSEFYETQENFKRVESIAGSFYLQCYLSSFTSNYLDLSISIKHLSERRQGALIVIERNDPLQSNIHSGITVEAALTHSLLESIFIPGSPLHDGAVLVRGDRIISAANVLPVSDTMVIDKKLGTRHRAAIGLTEKTDALVLVVSEETGNISFAYRGKLYPLTVPESIGDQ</sequence>
<gene>
    <name evidence="6" type="primary">dacB</name>
    <name evidence="8" type="ORF">ICC18_32035</name>
</gene>
<keyword evidence="6" id="KW-0472">Membrane</keyword>
<dbReference type="InterPro" id="IPR019457">
    <property type="entry name" value="CdaS_N"/>
</dbReference>
<reference evidence="8" key="1">
    <citation type="submission" date="2020-09" db="EMBL/GenBank/DDBJ databases">
        <title>Draft Genome Sequence of Paenibacillus sp. WST5.</title>
        <authorList>
            <person name="Bao Z."/>
        </authorList>
    </citation>
    <scope>NUCLEOTIDE SEQUENCE</scope>
    <source>
        <strain evidence="8">WST5</strain>
    </source>
</reference>
<comment type="function">
    <text evidence="6">Catalyzes the condensation of 2 ATP molecules into cyclic di-AMP (c-di-AMP), a second messenger used to regulate differing processes in different bacteria.</text>
</comment>
<comment type="catalytic activity">
    <reaction evidence="1 6">
        <text>2 ATP = 3',3'-c-di-AMP + 2 diphosphate</text>
        <dbReference type="Rhea" id="RHEA:35655"/>
        <dbReference type="ChEBI" id="CHEBI:30616"/>
        <dbReference type="ChEBI" id="CHEBI:33019"/>
        <dbReference type="ChEBI" id="CHEBI:71500"/>
        <dbReference type="EC" id="2.7.7.85"/>
    </reaction>
</comment>
<evidence type="ECO:0000259" key="7">
    <source>
        <dbReference type="PROSITE" id="PS51794"/>
    </source>
</evidence>
<keyword evidence="6" id="KW-1003">Cell membrane</keyword>
<dbReference type="PANTHER" id="PTHR34185">
    <property type="entry name" value="DIADENYLATE CYCLASE"/>
    <property type="match status" value="1"/>
</dbReference>
<dbReference type="InterPro" id="IPR003390">
    <property type="entry name" value="DNA_integrity_scan_DisA_N"/>
</dbReference>
<keyword evidence="2 6" id="KW-0808">Transferase</keyword>
<dbReference type="SUPFAM" id="SSF143597">
    <property type="entry name" value="YojJ-like"/>
    <property type="match status" value="1"/>
</dbReference>
<keyword evidence="6" id="KW-0812">Transmembrane</keyword>
<dbReference type="PANTHER" id="PTHR34185:SF2">
    <property type="entry name" value="CYCLIC DI-AMP SYNTHASE CDAS"/>
    <property type="match status" value="1"/>
</dbReference>
<name>A0A926QM75_9BACL</name>
<dbReference type="InterPro" id="IPR034693">
    <property type="entry name" value="CdaS"/>
</dbReference>
<evidence type="ECO:0000256" key="2">
    <source>
        <dbReference type="ARBA" id="ARBA00022679"/>
    </source>
</evidence>
<keyword evidence="6" id="KW-1133">Transmembrane helix</keyword>
<evidence type="ECO:0000313" key="8">
    <source>
        <dbReference type="EMBL" id="MBD0384671.1"/>
    </source>
</evidence>
<dbReference type="AlphaFoldDB" id="A0A926QM75"/>
<dbReference type="GO" id="GO:0006171">
    <property type="term" value="P:cAMP biosynthetic process"/>
    <property type="evidence" value="ECO:0007669"/>
    <property type="project" value="InterPro"/>
</dbReference>
<dbReference type="EC" id="2.7.7.85" evidence="6"/>
<dbReference type="Pfam" id="PF02457">
    <property type="entry name" value="DAC"/>
    <property type="match status" value="1"/>
</dbReference>
<evidence type="ECO:0000256" key="3">
    <source>
        <dbReference type="ARBA" id="ARBA00022695"/>
    </source>
</evidence>
<dbReference type="InterPro" id="IPR036888">
    <property type="entry name" value="DNA_integrity_DisA_N_sf"/>
</dbReference>
<protein>
    <recommendedName>
        <fullName evidence="6">Diadenylate cyclase</fullName>
        <shortName evidence="6">DAC</shortName>
        <ecNumber evidence="6">2.7.7.85</ecNumber>
    </recommendedName>
    <alternativeName>
        <fullName evidence="6">Cyclic-di-AMP synthase</fullName>
        <shortName evidence="6">c-di-AMP synthase</shortName>
    </alternativeName>
</protein>